<dbReference type="SUPFAM" id="SSF50814">
    <property type="entry name" value="Lipocalins"/>
    <property type="match status" value="1"/>
</dbReference>
<accession>A0A859FJB3</accession>
<dbReference type="AlphaFoldDB" id="A0A859FJB3"/>
<gene>
    <name evidence="1" type="ORF">FLK61_40055</name>
</gene>
<name>A0A859FJB3_9BACI</name>
<proteinExistence type="predicted"/>
<dbReference type="Proteomes" id="UP000318138">
    <property type="component" value="Chromosome"/>
</dbReference>
<organism evidence="1 2">
    <name type="scientific">Paenalkalicoccus suaedae</name>
    <dbReference type="NCBI Taxonomy" id="2592382"/>
    <lineage>
        <taxon>Bacteria</taxon>
        <taxon>Bacillati</taxon>
        <taxon>Bacillota</taxon>
        <taxon>Bacilli</taxon>
        <taxon>Bacillales</taxon>
        <taxon>Bacillaceae</taxon>
        <taxon>Paenalkalicoccus</taxon>
    </lineage>
</organism>
<protein>
    <submittedName>
        <fullName evidence="1">DUF1934 domain-containing protein</fullName>
    </submittedName>
</protein>
<dbReference type="InterPro" id="IPR015231">
    <property type="entry name" value="DUF1934"/>
</dbReference>
<dbReference type="InterPro" id="IPR012674">
    <property type="entry name" value="Calycin"/>
</dbReference>
<evidence type="ECO:0000313" key="1">
    <source>
        <dbReference type="EMBL" id="QKS72806.1"/>
    </source>
</evidence>
<evidence type="ECO:0000313" key="2">
    <source>
        <dbReference type="Proteomes" id="UP000318138"/>
    </source>
</evidence>
<dbReference type="KEGG" id="psua:FLK61_40055"/>
<reference evidence="2" key="1">
    <citation type="submission" date="2019-07" db="EMBL/GenBank/DDBJ databases">
        <title>Bacillus alkalisoli sp. nov. isolated from saline soil.</title>
        <authorList>
            <person name="Sun J.-Q."/>
            <person name="Xu L."/>
        </authorList>
    </citation>
    <scope>NUCLEOTIDE SEQUENCE [LARGE SCALE GENOMIC DNA]</scope>
    <source>
        <strain evidence="2">M4U3P1</strain>
    </source>
</reference>
<keyword evidence="2" id="KW-1185">Reference proteome</keyword>
<sequence length="145" mass="16712">MTGLPITIQVRTTIRDGKRSERHSMDAIGELFVKGEFLMLKFQEPREEQETESTNQTIQLRDGRMTVQRKGAVTMNQRFVEGTKTEGMYNSIYGPMHMETDTKKVSYNWNEDDQAGDITLTYDLVLSGSQTGRYHMKVTFKEETS</sequence>
<dbReference type="EMBL" id="CP041372">
    <property type="protein sequence ID" value="QKS72806.1"/>
    <property type="molecule type" value="Genomic_DNA"/>
</dbReference>
<dbReference type="Pfam" id="PF09148">
    <property type="entry name" value="DUF1934"/>
    <property type="match status" value="1"/>
</dbReference>
<dbReference type="RefSeq" id="WP_176010773.1">
    <property type="nucleotide sequence ID" value="NZ_CP041372.2"/>
</dbReference>
<dbReference type="Gene3D" id="2.40.128.20">
    <property type="match status" value="1"/>
</dbReference>